<dbReference type="PANTHER" id="PTHR37691">
    <property type="entry name" value="BLR3518 PROTEIN"/>
    <property type="match status" value="1"/>
</dbReference>
<dbReference type="SUPFAM" id="SSF75169">
    <property type="entry name" value="DsrEFH-like"/>
    <property type="match status" value="1"/>
</dbReference>
<dbReference type="Gene3D" id="3.40.1260.10">
    <property type="entry name" value="DsrEFH-like"/>
    <property type="match status" value="1"/>
</dbReference>
<evidence type="ECO:0000313" key="3">
    <source>
        <dbReference type="Proteomes" id="UP000254266"/>
    </source>
</evidence>
<protein>
    <submittedName>
        <fullName evidence="2">Uncharacterized protein</fullName>
    </submittedName>
</protein>
<evidence type="ECO:0000313" key="2">
    <source>
        <dbReference type="EMBL" id="RDH82921.1"/>
    </source>
</evidence>
<keyword evidence="3" id="KW-1185">Reference proteome</keyword>
<gene>
    <name evidence="2" type="ORF">DIZ80_11685</name>
</gene>
<comment type="caution">
    <text evidence="2">The sequence shown here is derived from an EMBL/GenBank/DDBJ whole genome shotgun (WGS) entry which is preliminary data.</text>
</comment>
<accession>A0A370DDG0</accession>
<proteinExistence type="predicted"/>
<dbReference type="AlphaFoldDB" id="A0A370DDG0"/>
<keyword evidence="1" id="KW-0175">Coiled coil</keyword>
<dbReference type="EMBL" id="QFXC01000011">
    <property type="protein sequence ID" value="RDH82921.1"/>
    <property type="molecule type" value="Genomic_DNA"/>
</dbReference>
<evidence type="ECO:0000256" key="1">
    <source>
        <dbReference type="SAM" id="Coils"/>
    </source>
</evidence>
<dbReference type="InterPro" id="IPR027396">
    <property type="entry name" value="DsrEFH-like"/>
</dbReference>
<sequence length="232" mass="26397">MKFSNEIINAYADGELQGGEKIEFEKVLHNDDELQQELDDLYALKAQLHNAYKNVELPVRQQYASGRARYAMYAALLLLTFSGGWFSGEMINNSSIAKIESFDPAMKVITEQPGKYILHISVHDKNKFKQTLDQAEMLMASYKNKGQNIELEILANSGGLDLFREDATPYTHRVKQLSKDYPNIRFIACSNAIQNLREKGLEPKLINTVHQGSTAIDQVVKRVHQGWSYIKI</sequence>
<name>A0A370DDG0_9GAMM</name>
<dbReference type="Proteomes" id="UP000254266">
    <property type="component" value="Unassembled WGS sequence"/>
</dbReference>
<reference evidence="2 3" key="1">
    <citation type="journal article" date="2018" name="ISME J.">
        <title>Endosymbiont genomes yield clues of tubeworm success.</title>
        <authorList>
            <person name="Li Y."/>
            <person name="Liles M.R."/>
            <person name="Halanych K.M."/>
        </authorList>
    </citation>
    <scope>NUCLEOTIDE SEQUENCE [LARGE SCALE GENOMIC DNA]</scope>
    <source>
        <strain evidence="2">A1464</strain>
    </source>
</reference>
<dbReference type="PANTHER" id="PTHR37691:SF1">
    <property type="entry name" value="BLR3518 PROTEIN"/>
    <property type="match status" value="1"/>
</dbReference>
<organism evidence="2 3">
    <name type="scientific">endosymbiont of Galathealinum brachiosum</name>
    <dbReference type="NCBI Taxonomy" id="2200906"/>
    <lineage>
        <taxon>Bacteria</taxon>
        <taxon>Pseudomonadati</taxon>
        <taxon>Pseudomonadota</taxon>
        <taxon>Gammaproteobacteria</taxon>
        <taxon>sulfur-oxidizing symbionts</taxon>
    </lineage>
</organism>
<feature type="coiled-coil region" evidence="1">
    <location>
        <begin position="125"/>
        <end position="152"/>
    </location>
</feature>